<feature type="chain" id="PRO_5040774882" description="PsbP C-terminal domain-containing protein" evidence="1">
    <location>
        <begin position="19"/>
        <end position="282"/>
    </location>
</feature>
<dbReference type="GO" id="GO:0009523">
    <property type="term" value="C:photosystem II"/>
    <property type="evidence" value="ECO:0007669"/>
    <property type="project" value="InterPro"/>
</dbReference>
<accession>A0A9W7AXB8</accession>
<evidence type="ECO:0000256" key="1">
    <source>
        <dbReference type="SAM" id="SignalP"/>
    </source>
</evidence>
<dbReference type="InterPro" id="IPR016123">
    <property type="entry name" value="Mog1/PsbP_a/b/a-sand"/>
</dbReference>
<dbReference type="InterPro" id="IPR002683">
    <property type="entry name" value="PsbP_C"/>
</dbReference>
<comment type="caution">
    <text evidence="3">The sequence shown here is derived from an EMBL/GenBank/DDBJ whole genome shotgun (WGS) entry which is preliminary data.</text>
</comment>
<proteinExistence type="predicted"/>
<dbReference type="GO" id="GO:0005509">
    <property type="term" value="F:calcium ion binding"/>
    <property type="evidence" value="ECO:0007669"/>
    <property type="project" value="InterPro"/>
</dbReference>
<dbReference type="AlphaFoldDB" id="A0A9W7AXB8"/>
<name>A0A9W7AXB8_9STRA</name>
<gene>
    <name evidence="3" type="ORF">TrST_g2831</name>
</gene>
<dbReference type="SUPFAM" id="SSF55724">
    <property type="entry name" value="Mog1p/PsbP-like"/>
    <property type="match status" value="1"/>
</dbReference>
<dbReference type="Pfam" id="PF01789">
    <property type="entry name" value="PsbP"/>
    <property type="match status" value="1"/>
</dbReference>
<protein>
    <recommendedName>
        <fullName evidence="2">PsbP C-terminal domain-containing protein</fullName>
    </recommendedName>
</protein>
<dbReference type="Proteomes" id="UP001165085">
    <property type="component" value="Unassembled WGS sequence"/>
</dbReference>
<reference evidence="4" key="1">
    <citation type="journal article" date="2023" name="Commun. Biol.">
        <title>Genome analysis of Parmales, the sister group of diatoms, reveals the evolutionary specialization of diatoms from phago-mixotrophs to photoautotrophs.</title>
        <authorList>
            <person name="Ban H."/>
            <person name="Sato S."/>
            <person name="Yoshikawa S."/>
            <person name="Yamada K."/>
            <person name="Nakamura Y."/>
            <person name="Ichinomiya M."/>
            <person name="Sato N."/>
            <person name="Blanc-Mathieu R."/>
            <person name="Endo H."/>
            <person name="Kuwata A."/>
            <person name="Ogata H."/>
        </authorList>
    </citation>
    <scope>NUCLEOTIDE SEQUENCE [LARGE SCALE GENOMIC DNA]</scope>
    <source>
        <strain evidence="4">NIES 3701</strain>
    </source>
</reference>
<keyword evidence="4" id="KW-1185">Reference proteome</keyword>
<organism evidence="3 4">
    <name type="scientific">Triparma strigata</name>
    <dbReference type="NCBI Taxonomy" id="1606541"/>
    <lineage>
        <taxon>Eukaryota</taxon>
        <taxon>Sar</taxon>
        <taxon>Stramenopiles</taxon>
        <taxon>Ochrophyta</taxon>
        <taxon>Bolidophyceae</taxon>
        <taxon>Parmales</taxon>
        <taxon>Triparmaceae</taxon>
        <taxon>Triparma</taxon>
    </lineage>
</organism>
<dbReference type="GO" id="GO:0019898">
    <property type="term" value="C:extrinsic component of membrane"/>
    <property type="evidence" value="ECO:0007669"/>
    <property type="project" value="InterPro"/>
</dbReference>
<keyword evidence="1" id="KW-0732">Signal</keyword>
<dbReference type="EMBL" id="BRXY01000240">
    <property type="protein sequence ID" value="GMH80037.1"/>
    <property type="molecule type" value="Genomic_DNA"/>
</dbReference>
<sequence>MLRLRLLLIISAACNAAAFNLFPPAPLEQAGAKAVQSLDRRQALTTSAVGLAGLFGFSGQALAFGGKLKSVNSQLAAYGLPQISSVPDGFSPLLELYGTGQNRDTLLVEFLHPSDWIVVKPNNDVNGEDGTIQAGEYAKGDTATFFVWDTGKKKIEDQDKDFFASAIKKAISQKGDNVYQDFKIINTELQQHEAQTYGIVDFKYVLLTGAGFEVERRGVASVTSEGNGVQVLWAATISARFKKTKEQLRVCAESFRVYADGIKVNKIDYNDKDFEVKKPALK</sequence>
<evidence type="ECO:0000313" key="4">
    <source>
        <dbReference type="Proteomes" id="UP001165085"/>
    </source>
</evidence>
<dbReference type="Gene3D" id="3.40.1000.10">
    <property type="entry name" value="Mog1/PsbP, alpha/beta/alpha sandwich"/>
    <property type="match status" value="1"/>
</dbReference>
<feature type="domain" description="PsbP C-terminal" evidence="2">
    <location>
        <begin position="109"/>
        <end position="257"/>
    </location>
</feature>
<feature type="signal peptide" evidence="1">
    <location>
        <begin position="1"/>
        <end position="18"/>
    </location>
</feature>
<evidence type="ECO:0000259" key="2">
    <source>
        <dbReference type="Pfam" id="PF01789"/>
    </source>
</evidence>
<dbReference type="GO" id="GO:0015979">
    <property type="term" value="P:photosynthesis"/>
    <property type="evidence" value="ECO:0007669"/>
    <property type="project" value="InterPro"/>
</dbReference>
<dbReference type="OrthoDB" id="188627at2759"/>
<evidence type="ECO:0000313" key="3">
    <source>
        <dbReference type="EMBL" id="GMH80037.1"/>
    </source>
</evidence>